<accession>A0A841BBM6</accession>
<comment type="caution">
    <text evidence="2">The sequence shown here is derived from an EMBL/GenBank/DDBJ whole genome shotgun (WGS) entry which is preliminary data.</text>
</comment>
<feature type="transmembrane region" description="Helical" evidence="1">
    <location>
        <begin position="14"/>
        <end position="35"/>
    </location>
</feature>
<keyword evidence="1" id="KW-0472">Membrane</keyword>
<protein>
    <submittedName>
        <fullName evidence="2">ABC-type nitrate/sulfonate/bicarbonate transport system permease component</fullName>
    </submittedName>
</protein>
<gene>
    <name evidence="2" type="ORF">HDA45_006437</name>
</gene>
<dbReference type="Proteomes" id="UP000580861">
    <property type="component" value="Unassembled WGS sequence"/>
</dbReference>
<name>A0A841BBM6_9PSEU</name>
<organism evidence="2 3">
    <name type="scientific">Amycolatopsis umgeniensis</name>
    <dbReference type="NCBI Taxonomy" id="336628"/>
    <lineage>
        <taxon>Bacteria</taxon>
        <taxon>Bacillati</taxon>
        <taxon>Actinomycetota</taxon>
        <taxon>Actinomycetes</taxon>
        <taxon>Pseudonocardiales</taxon>
        <taxon>Pseudonocardiaceae</taxon>
        <taxon>Amycolatopsis</taxon>
    </lineage>
</organism>
<dbReference type="RefSeq" id="WP_184906587.1">
    <property type="nucleotide sequence ID" value="NZ_JACHMX010000001.1"/>
</dbReference>
<evidence type="ECO:0000313" key="2">
    <source>
        <dbReference type="EMBL" id="MBB5856350.1"/>
    </source>
</evidence>
<dbReference type="AlphaFoldDB" id="A0A841BBM6"/>
<dbReference type="EMBL" id="JACHMX010000001">
    <property type="protein sequence ID" value="MBB5856350.1"/>
    <property type="molecule type" value="Genomic_DNA"/>
</dbReference>
<reference evidence="2 3" key="1">
    <citation type="submission" date="2020-08" db="EMBL/GenBank/DDBJ databases">
        <title>Sequencing the genomes of 1000 actinobacteria strains.</title>
        <authorList>
            <person name="Klenk H.-P."/>
        </authorList>
    </citation>
    <scope>NUCLEOTIDE SEQUENCE [LARGE SCALE GENOMIC DNA]</scope>
    <source>
        <strain evidence="2 3">DSM 45272</strain>
    </source>
</reference>
<sequence length="63" mass="6619">MGLGYLAHQGREALVANSVAIGLGVVAVIGAALSLRASIRVLRRASLHIDAIFTEELDDRPPP</sequence>
<proteinExistence type="predicted"/>
<keyword evidence="1" id="KW-1133">Transmembrane helix</keyword>
<evidence type="ECO:0000313" key="3">
    <source>
        <dbReference type="Proteomes" id="UP000580861"/>
    </source>
</evidence>
<keyword evidence="1" id="KW-0812">Transmembrane</keyword>
<keyword evidence="3" id="KW-1185">Reference proteome</keyword>
<evidence type="ECO:0000256" key="1">
    <source>
        <dbReference type="SAM" id="Phobius"/>
    </source>
</evidence>